<reference evidence="2 3" key="1">
    <citation type="journal article" date="2008" name="Int. J. Syst. Evol. Microbiol.">
        <title>Amphritea japonica sp. nov. and Amphritea balenae sp. nov., isolated from the sediment adjacent to sperm whale carcasses off Kagoshima, Japan.</title>
        <authorList>
            <person name="Miyazaki M."/>
            <person name="Nogi Y."/>
            <person name="Fujiwara Y."/>
            <person name="Kawato M."/>
            <person name="Nagahama T."/>
            <person name="Kubokawa K."/>
            <person name="Horikoshi K."/>
        </authorList>
    </citation>
    <scope>NUCLEOTIDE SEQUENCE [LARGE SCALE GENOMIC DNA]</scope>
    <source>
        <strain evidence="2 3">ATCC BAA-1530</strain>
    </source>
</reference>
<keyword evidence="3" id="KW-1185">Reference proteome</keyword>
<dbReference type="Proteomes" id="UP000595663">
    <property type="component" value="Chromosome"/>
</dbReference>
<gene>
    <name evidence="2" type="ORF">AMJAP_0018</name>
</gene>
<evidence type="ECO:0000313" key="2">
    <source>
        <dbReference type="EMBL" id="BBB24619.1"/>
    </source>
</evidence>
<feature type="transmembrane region" description="Helical" evidence="1">
    <location>
        <begin position="74"/>
        <end position="97"/>
    </location>
</feature>
<dbReference type="KEGG" id="ajp:AMJAP_0018"/>
<proteinExistence type="predicted"/>
<keyword evidence="1" id="KW-0812">Transmembrane</keyword>
<feature type="transmembrane region" description="Helical" evidence="1">
    <location>
        <begin position="169"/>
        <end position="187"/>
    </location>
</feature>
<protein>
    <submittedName>
        <fullName evidence="2">Uncharacterized protein</fullName>
    </submittedName>
</protein>
<dbReference type="AlphaFoldDB" id="A0A7R6P0K2"/>
<dbReference type="EMBL" id="AP014545">
    <property type="protein sequence ID" value="BBB24619.1"/>
    <property type="molecule type" value="Genomic_DNA"/>
</dbReference>
<evidence type="ECO:0000313" key="3">
    <source>
        <dbReference type="Proteomes" id="UP000595663"/>
    </source>
</evidence>
<sequence>MTTPHTTRQLMENVIEKEIEESTTSIANQHSQCQWYVKTYLLSITGLFAIAAFFSGDQKLTAQAATIGTVYSFVVFFMGWGFLSVIAHKVSLIHMLYKHVAGMRTLRIKSHPKLDDVYALAKGKNQIKYGSLIKELPYLFFAFNFIFFAGGLSYFLAPHTDYHQTVSTVSAICIFFGTFYPIVCISFKKHIACAYKAQNMEHKNRLEEKWANTVSRRKKKYMMPRVIFLLISNTGASILALLSFYPQEVLSSSSIVILSYIGIALFASLRYSIERWRLKIGVKAIHSA</sequence>
<keyword evidence="1" id="KW-1133">Transmembrane helix</keyword>
<accession>A0A7R6P0K2</accession>
<name>A0A7R6P0K2_9GAMM</name>
<feature type="transmembrane region" description="Helical" evidence="1">
    <location>
        <begin position="35"/>
        <end position="54"/>
    </location>
</feature>
<feature type="transmembrane region" description="Helical" evidence="1">
    <location>
        <begin position="251"/>
        <end position="269"/>
    </location>
</feature>
<evidence type="ECO:0000256" key="1">
    <source>
        <dbReference type="SAM" id="Phobius"/>
    </source>
</evidence>
<feature type="transmembrane region" description="Helical" evidence="1">
    <location>
        <begin position="136"/>
        <end position="157"/>
    </location>
</feature>
<feature type="transmembrane region" description="Helical" evidence="1">
    <location>
        <begin position="226"/>
        <end position="245"/>
    </location>
</feature>
<organism evidence="2 3">
    <name type="scientific">Amphritea japonica ATCC BAA-1530</name>
    <dbReference type="NCBI Taxonomy" id="1278309"/>
    <lineage>
        <taxon>Bacteria</taxon>
        <taxon>Pseudomonadati</taxon>
        <taxon>Pseudomonadota</taxon>
        <taxon>Gammaproteobacteria</taxon>
        <taxon>Oceanospirillales</taxon>
        <taxon>Oceanospirillaceae</taxon>
        <taxon>Amphritea</taxon>
    </lineage>
</organism>
<keyword evidence="1" id="KW-0472">Membrane</keyword>